<evidence type="ECO:0000256" key="1">
    <source>
        <dbReference type="SAM" id="MobiDB-lite"/>
    </source>
</evidence>
<organism evidence="3 4">
    <name type="scientific">Marasmius crinis-equi</name>
    <dbReference type="NCBI Taxonomy" id="585013"/>
    <lineage>
        <taxon>Eukaryota</taxon>
        <taxon>Fungi</taxon>
        <taxon>Dikarya</taxon>
        <taxon>Basidiomycota</taxon>
        <taxon>Agaricomycotina</taxon>
        <taxon>Agaricomycetes</taxon>
        <taxon>Agaricomycetidae</taxon>
        <taxon>Agaricales</taxon>
        <taxon>Marasmiineae</taxon>
        <taxon>Marasmiaceae</taxon>
        <taxon>Marasmius</taxon>
    </lineage>
</organism>
<keyword evidence="4" id="KW-1185">Reference proteome</keyword>
<accession>A0ABR3EZY9</accession>
<evidence type="ECO:0000313" key="4">
    <source>
        <dbReference type="Proteomes" id="UP001465976"/>
    </source>
</evidence>
<dbReference type="InterPro" id="IPR040521">
    <property type="entry name" value="KDZ"/>
</dbReference>
<feature type="region of interest" description="Disordered" evidence="1">
    <location>
        <begin position="1"/>
        <end position="29"/>
    </location>
</feature>
<feature type="compositionally biased region" description="Polar residues" evidence="1">
    <location>
        <begin position="12"/>
        <end position="27"/>
    </location>
</feature>
<dbReference type="EMBL" id="JBAHYK010001324">
    <property type="protein sequence ID" value="KAL0568500.1"/>
    <property type="molecule type" value="Genomic_DNA"/>
</dbReference>
<feature type="domain" description="CxC2-like cysteine cluster KDZ transposase-associated" evidence="2">
    <location>
        <begin position="207"/>
        <end position="316"/>
    </location>
</feature>
<reference evidence="3 4" key="1">
    <citation type="submission" date="2024-02" db="EMBL/GenBank/DDBJ databases">
        <title>A draft genome for the cacao thread blight pathogen Marasmius crinis-equi.</title>
        <authorList>
            <person name="Cohen S.P."/>
            <person name="Baruah I.K."/>
            <person name="Amoako-Attah I."/>
            <person name="Bukari Y."/>
            <person name="Meinhardt L.W."/>
            <person name="Bailey B.A."/>
        </authorList>
    </citation>
    <scope>NUCLEOTIDE SEQUENCE [LARGE SCALE GENOMIC DNA]</scope>
    <source>
        <strain evidence="3 4">GH-76</strain>
    </source>
</reference>
<dbReference type="Proteomes" id="UP001465976">
    <property type="component" value="Unassembled WGS sequence"/>
</dbReference>
<feature type="region of interest" description="Disordered" evidence="1">
    <location>
        <begin position="1035"/>
        <end position="1072"/>
    </location>
</feature>
<dbReference type="Pfam" id="PF18758">
    <property type="entry name" value="KDZ"/>
    <property type="match status" value="1"/>
</dbReference>
<evidence type="ECO:0000313" key="3">
    <source>
        <dbReference type="EMBL" id="KAL0568500.1"/>
    </source>
</evidence>
<proteinExistence type="predicted"/>
<comment type="caution">
    <text evidence="3">The sequence shown here is derived from an EMBL/GenBank/DDBJ whole genome shotgun (WGS) entry which is preliminary data.</text>
</comment>
<feature type="compositionally biased region" description="Acidic residues" evidence="1">
    <location>
        <begin position="1052"/>
        <end position="1072"/>
    </location>
</feature>
<feature type="region of interest" description="Disordered" evidence="1">
    <location>
        <begin position="778"/>
        <end position="798"/>
    </location>
</feature>
<protein>
    <recommendedName>
        <fullName evidence="2">CxC2-like cysteine cluster KDZ transposase-associated domain-containing protein</fullName>
    </recommendedName>
</protein>
<sequence length="1072" mass="122462">MAPERTNARKPPSQTGYISIPSISSNGRRVKQRLVPVSLPPHEPILENETTFPPLPTRASDFMDFTPDDLPIFQPAFEDDMDDDEAMMGLQRELEGEEDEQEIPDGQETRAYQVPGSSGRVGGKEDPLRRMQATAREMLQLMVTLEGRCGSQTMCSSCSGEEDVSYRCRACYGHAMFCKSCLVGNHRSQPFDHIEKWNGFYFERVTLHQLGLRVQVGHAAHETCRNRRPARSGFCIVDIDSIQEIELDFCQCQAAEIVGDSWKQLMQARLFPATLLEPRTAFTFRMLEFFHAATLQSKMTVYDVCQTIQRRTDGAGVADSKSRYHELLRVIRVWRYLKQLKRGGIACQPARDLADIRPGELALRCPACPRPNINLPVNWEIAENGFIYRKFLAVDACFRLKRRAVSSEAQDPGLMTGKSYFVPQAQYQEMMANEPVQVEESGCEHSMAAVDQASTKFSKGYATTGVVLCLCARHEIVEPNGVVDTNKGEKYWHADYAISSSQTHSDSRLSYVLSYDINCRYSKRFFIRLDEDLPEEVKCHPRKENWQFVIPKLHIQGHGWPCQEVYSFYLLPGAGETDGEGIERQWADLGGVAGATKEMAPGGRRDTIDDHLGDWSHRKVIALGELLCTRRRKAREQAEAQRAIFVEFTKTQSEYWPQLAQQVLLWEQSKSDFNPYSAGDIRDDTEATIRLQLAKEEAEEARAGLPSVHEVSPSAFMVTVLELEELQRRLCLDLKDKKWKTEIQQTELVERRAKISRQVSRVRALQLIYTPIALEAFPPSTEPSPTPEPEEVSTLLPSSLPSDIRPLPVLQKWVAMEIKFRQGQIASSLDAVRRHIFVRTRLHSQRSIQVRHQHASVRARQVLARNERKLLEAKMKYRAAWKALEALLGQGNVPFRYLDDKDCVAFHDPHNDALKKRRNKRKQQDTLFQPGETRKQVSWIWTGVDIGGDSQAMQDALRIEWCKAQARTRRWSEELELLEEEMRRIPILLEAEARQWLSWIVADADSYEAEGINAYCCRQAAIRRSLSQRFQNLWAKPDPPRRKQDVVLPELSDLEDSSESDDEGDPDSDDDD</sequence>
<evidence type="ECO:0000259" key="2">
    <source>
        <dbReference type="Pfam" id="PF18803"/>
    </source>
</evidence>
<dbReference type="Pfam" id="PF18803">
    <property type="entry name" value="CxC2"/>
    <property type="match status" value="1"/>
</dbReference>
<gene>
    <name evidence="3" type="ORF">V5O48_013480</name>
</gene>
<dbReference type="PANTHER" id="PTHR33096">
    <property type="entry name" value="CXC2 DOMAIN-CONTAINING PROTEIN"/>
    <property type="match status" value="1"/>
</dbReference>
<dbReference type="PANTHER" id="PTHR33096:SF1">
    <property type="entry name" value="CXC1-LIKE CYSTEINE CLUSTER ASSOCIATED WITH KDZ TRANSPOSASES DOMAIN-CONTAINING PROTEIN"/>
    <property type="match status" value="1"/>
</dbReference>
<name>A0ABR3EZY9_9AGAR</name>
<dbReference type="InterPro" id="IPR041457">
    <property type="entry name" value="CxC2_KDZ-assoc"/>
</dbReference>